<dbReference type="AlphaFoldDB" id="W4H7C4"/>
<feature type="region of interest" description="Disordered" evidence="1">
    <location>
        <begin position="66"/>
        <end position="101"/>
    </location>
</feature>
<accession>W4H7C4</accession>
<reference evidence="2" key="1">
    <citation type="submission" date="2013-12" db="EMBL/GenBank/DDBJ databases">
        <title>The Genome Sequence of Aphanomyces astaci APO3.</title>
        <authorList>
            <consortium name="The Broad Institute Genomics Platform"/>
            <person name="Russ C."/>
            <person name="Tyler B."/>
            <person name="van West P."/>
            <person name="Dieguez-Uribeondo J."/>
            <person name="Young S.K."/>
            <person name="Zeng Q."/>
            <person name="Gargeya S."/>
            <person name="Fitzgerald M."/>
            <person name="Abouelleil A."/>
            <person name="Alvarado L."/>
            <person name="Chapman S.B."/>
            <person name="Gainer-Dewar J."/>
            <person name="Goldberg J."/>
            <person name="Griggs A."/>
            <person name="Gujja S."/>
            <person name="Hansen M."/>
            <person name="Howarth C."/>
            <person name="Imamovic A."/>
            <person name="Ireland A."/>
            <person name="Larimer J."/>
            <person name="McCowan C."/>
            <person name="Murphy C."/>
            <person name="Pearson M."/>
            <person name="Poon T.W."/>
            <person name="Priest M."/>
            <person name="Roberts A."/>
            <person name="Saif S."/>
            <person name="Shea T."/>
            <person name="Sykes S."/>
            <person name="Wortman J."/>
            <person name="Nusbaum C."/>
            <person name="Birren B."/>
        </authorList>
    </citation>
    <scope>NUCLEOTIDE SEQUENCE [LARGE SCALE GENOMIC DNA]</scope>
    <source>
        <strain evidence="2">APO3</strain>
    </source>
</reference>
<gene>
    <name evidence="2" type="ORF">H257_02164</name>
</gene>
<evidence type="ECO:0000313" key="2">
    <source>
        <dbReference type="EMBL" id="ETV87189.1"/>
    </source>
</evidence>
<dbReference type="RefSeq" id="XP_009823988.1">
    <property type="nucleotide sequence ID" value="XM_009825686.1"/>
</dbReference>
<feature type="compositionally biased region" description="Polar residues" evidence="1">
    <location>
        <begin position="77"/>
        <end position="94"/>
    </location>
</feature>
<feature type="region of interest" description="Disordered" evidence="1">
    <location>
        <begin position="1"/>
        <end position="23"/>
    </location>
</feature>
<organism evidence="2">
    <name type="scientific">Aphanomyces astaci</name>
    <name type="common">Crayfish plague agent</name>
    <dbReference type="NCBI Taxonomy" id="112090"/>
    <lineage>
        <taxon>Eukaryota</taxon>
        <taxon>Sar</taxon>
        <taxon>Stramenopiles</taxon>
        <taxon>Oomycota</taxon>
        <taxon>Saprolegniomycetes</taxon>
        <taxon>Saprolegniales</taxon>
        <taxon>Verrucalvaceae</taxon>
        <taxon>Aphanomyces</taxon>
    </lineage>
</organism>
<dbReference type="VEuPathDB" id="FungiDB:H257_02164"/>
<name>W4H7C4_APHAT</name>
<proteinExistence type="predicted"/>
<protein>
    <submittedName>
        <fullName evidence="2">Uncharacterized protein</fullName>
    </submittedName>
</protein>
<dbReference type="EMBL" id="KI913116">
    <property type="protein sequence ID" value="ETV87189.1"/>
    <property type="molecule type" value="Genomic_DNA"/>
</dbReference>
<dbReference type="GeneID" id="20804160"/>
<evidence type="ECO:0000256" key="1">
    <source>
        <dbReference type="SAM" id="MobiDB-lite"/>
    </source>
</evidence>
<sequence>MVRGRRGLRRSPRRRRRRCGRGRRRWRCGPVVSPMRLAVVQLLADQDSKVCEAHSTLLGVASAIHDRARSRERSRHGTSQATISKCQGASSSPRVSEGSYL</sequence>